<protein>
    <submittedName>
        <fullName evidence="1">Uncharacterized protein</fullName>
    </submittedName>
</protein>
<dbReference type="Gramene" id="TraesLDM1D03G00510330.1">
    <property type="protein sequence ID" value="TraesLDM1D03G00510330.1.CDS1"/>
    <property type="gene ID" value="TraesLDM1D03G00510330"/>
</dbReference>
<dbReference type="Gramene" id="TraesCAD_scaffold_019981_01G000100.1">
    <property type="protein sequence ID" value="TraesCAD_scaffold_019981_01G000100.1"/>
    <property type="gene ID" value="TraesCAD_scaffold_019981_01G000100"/>
</dbReference>
<dbReference type="Gramene" id="TraesCLE_scaffold_014599_01G000200.1">
    <property type="protein sequence ID" value="TraesCLE_scaffold_014599_01G000200.1"/>
    <property type="gene ID" value="TraesCLE_scaffold_014599_01G000200"/>
</dbReference>
<dbReference type="Gramene" id="TraesARI1D03G00513430.1">
    <property type="protein sequence ID" value="TraesARI1D03G00513430.1.CDS1"/>
    <property type="gene ID" value="TraesARI1D03G00513430"/>
</dbReference>
<sequence>MTMSGRCVAATGALMACGHCGGLRRVRMEGEFVSCDSCGKVLQQRGRKQRAVEVEARRQLRRRWLGARKRRDGRAAAGGGGLVVGREASDAESDTGCVCFVESSS</sequence>
<accession>A0A3B5ZW35</accession>
<dbReference type="EnsemblPlants" id="TraesCS1D02G247400.1">
    <property type="protein sequence ID" value="TraesCS1D02G247400.1.cds1"/>
    <property type="gene ID" value="TraesCS1D02G247400"/>
</dbReference>
<keyword evidence="2" id="KW-1185">Reference proteome</keyword>
<dbReference type="RefSeq" id="XP_044450263.1">
    <property type="nucleotide sequence ID" value="XM_044594328.1"/>
</dbReference>
<dbReference type="Gramene" id="TraesWEE_scaffold_076141_01G000200.1">
    <property type="protein sequence ID" value="TraesWEE_scaffold_076141_01G000200.1"/>
    <property type="gene ID" value="TraesWEE_scaffold_076141_01G000200"/>
</dbReference>
<gene>
    <name evidence="1" type="primary">LOC123181919</name>
</gene>
<reference evidence="1" key="1">
    <citation type="submission" date="2018-08" db="EMBL/GenBank/DDBJ databases">
        <authorList>
            <person name="Rossello M."/>
        </authorList>
    </citation>
    <scope>NUCLEOTIDE SEQUENCE [LARGE SCALE GENOMIC DNA]</scope>
    <source>
        <strain evidence="1">cv. Chinese Spring</strain>
    </source>
</reference>
<dbReference type="Gramene" id="TraesRN1D0100637900.1">
    <property type="protein sequence ID" value="TraesRN1D0100637900.1"/>
    <property type="gene ID" value="TraesRN1D0100637900"/>
</dbReference>
<dbReference type="Gramene" id="TraesPARA_EIv1.0_0286030.1">
    <property type="protein sequence ID" value="TraesPARA_EIv1.0_0286030.1.CDS1"/>
    <property type="gene ID" value="TraesPARA_EIv1.0_0286030"/>
</dbReference>
<dbReference type="PROSITE" id="PS51257">
    <property type="entry name" value="PROKAR_LIPOPROTEIN"/>
    <property type="match status" value="1"/>
</dbReference>
<name>A0A3B5ZW35_WHEAT</name>
<reference evidence="1" key="2">
    <citation type="submission" date="2018-10" db="UniProtKB">
        <authorList>
            <consortium name="EnsemblPlants"/>
        </authorList>
    </citation>
    <scope>IDENTIFICATION</scope>
</reference>
<dbReference type="OMA" id="CWCGHCG"/>
<dbReference type="Gramene" id="TraesROB_scaffold_034204_01G000200.1">
    <property type="protein sequence ID" value="TraesROB_scaffold_034204_01G000200.1"/>
    <property type="gene ID" value="TraesROB_scaffold_034204_01G000200"/>
</dbReference>
<proteinExistence type="predicted"/>
<dbReference type="Gramene" id="TraesCS1D02G247400.1">
    <property type="protein sequence ID" value="TraesCS1D02G247400.1.cds1"/>
    <property type="gene ID" value="TraesCS1D02G247400"/>
</dbReference>
<dbReference type="Gramene" id="TraesCS1D03G0599300.1">
    <property type="protein sequence ID" value="TraesCS1D03G0599300.1.CDS1"/>
    <property type="gene ID" value="TraesCS1D03G0599300"/>
</dbReference>
<dbReference type="OrthoDB" id="683677at2759"/>
<dbReference type="Gramene" id="TraesJUL1D03G00510620.1">
    <property type="protein sequence ID" value="TraesJUL1D03G00510620.1.CDS1"/>
    <property type="gene ID" value="TraesJUL1D03G00510620"/>
</dbReference>
<dbReference type="GeneID" id="123181919"/>
<dbReference type="Proteomes" id="UP000019116">
    <property type="component" value="Chromosome 1D"/>
</dbReference>
<dbReference type="AlphaFoldDB" id="A0A3B5ZW35"/>
<evidence type="ECO:0000313" key="1">
    <source>
        <dbReference type="EnsemblPlants" id="TraesCS1D02G247400.1.cds1"/>
    </source>
</evidence>
<evidence type="ECO:0000313" key="2">
    <source>
        <dbReference type="Proteomes" id="UP000019116"/>
    </source>
</evidence>
<organism evidence="1">
    <name type="scientific">Triticum aestivum</name>
    <name type="common">Wheat</name>
    <dbReference type="NCBI Taxonomy" id="4565"/>
    <lineage>
        <taxon>Eukaryota</taxon>
        <taxon>Viridiplantae</taxon>
        <taxon>Streptophyta</taxon>
        <taxon>Embryophyta</taxon>
        <taxon>Tracheophyta</taxon>
        <taxon>Spermatophyta</taxon>
        <taxon>Magnoliopsida</taxon>
        <taxon>Liliopsida</taxon>
        <taxon>Poales</taxon>
        <taxon>Poaceae</taxon>
        <taxon>BOP clade</taxon>
        <taxon>Pooideae</taxon>
        <taxon>Triticodae</taxon>
        <taxon>Triticeae</taxon>
        <taxon>Triticinae</taxon>
        <taxon>Triticum</taxon>
    </lineage>
</organism>